<keyword evidence="1" id="KW-0732">Signal</keyword>
<comment type="caution">
    <text evidence="2">The sequence shown here is derived from an EMBL/GenBank/DDBJ whole genome shotgun (WGS) entry which is preliminary data.</text>
</comment>
<dbReference type="Proteomes" id="UP001205560">
    <property type="component" value="Unassembled WGS sequence"/>
</dbReference>
<dbReference type="RefSeq" id="WP_258845174.1">
    <property type="nucleotide sequence ID" value="NZ_JANUGX010000009.1"/>
</dbReference>
<proteinExistence type="predicted"/>
<accession>A0ABT2A5E0</accession>
<name>A0ABT2A5E0_9BURK</name>
<sequence>MSRYLPLLILMGLPFTATAAPSDCTLPPLVQKEGAPKTAAAAQALRATSPCKIVPGIRVKALASVWEKLLANTRTGGRRLDTQPPESLPNGVALARDGKVHFDFSALGAEAPRMLQISVDGRMLVDTKAPPRELDIPVGRASAEAVFSWVLVTSAATYHGEFTLLPDAERREVEQQLAQLDSQHLEDSTRLVYQAAIYDEAGLYADRERILGQLRTLLGQ</sequence>
<dbReference type="EMBL" id="JANUGX010000009">
    <property type="protein sequence ID" value="MCS0589406.1"/>
    <property type="molecule type" value="Genomic_DNA"/>
</dbReference>
<gene>
    <name evidence="2" type="ORF">NX782_09320</name>
</gene>
<organism evidence="2 3">
    <name type="scientific">Massilia norwichensis</name>
    <dbReference type="NCBI Taxonomy" id="1442366"/>
    <lineage>
        <taxon>Bacteria</taxon>
        <taxon>Pseudomonadati</taxon>
        <taxon>Pseudomonadota</taxon>
        <taxon>Betaproteobacteria</taxon>
        <taxon>Burkholderiales</taxon>
        <taxon>Oxalobacteraceae</taxon>
        <taxon>Telluria group</taxon>
        <taxon>Massilia</taxon>
    </lineage>
</organism>
<evidence type="ECO:0000256" key="1">
    <source>
        <dbReference type="SAM" id="SignalP"/>
    </source>
</evidence>
<keyword evidence="3" id="KW-1185">Reference proteome</keyword>
<reference evidence="2 3" key="1">
    <citation type="submission" date="2022-08" db="EMBL/GenBank/DDBJ databases">
        <title>Reclassification of Massilia species as members of the genera Telluria, Duganella, Pseudoduganella, Mokoshia gen. nov. and Zemynaea gen. nov. using orthogonal and non-orthogonal genome-based approaches.</title>
        <authorList>
            <person name="Bowman J.P."/>
        </authorList>
    </citation>
    <scope>NUCLEOTIDE SEQUENCE [LARGE SCALE GENOMIC DNA]</scope>
    <source>
        <strain evidence="2 3">LMG 28164</strain>
    </source>
</reference>
<feature type="signal peptide" evidence="1">
    <location>
        <begin position="1"/>
        <end position="19"/>
    </location>
</feature>
<evidence type="ECO:0000313" key="2">
    <source>
        <dbReference type="EMBL" id="MCS0589406.1"/>
    </source>
</evidence>
<protein>
    <submittedName>
        <fullName evidence="2">Uncharacterized protein</fullName>
    </submittedName>
</protein>
<feature type="chain" id="PRO_5047018547" evidence="1">
    <location>
        <begin position="20"/>
        <end position="220"/>
    </location>
</feature>
<evidence type="ECO:0000313" key="3">
    <source>
        <dbReference type="Proteomes" id="UP001205560"/>
    </source>
</evidence>